<dbReference type="RefSeq" id="WP_233429332.1">
    <property type="nucleotide sequence ID" value="NZ_FXZD01000002.1"/>
</dbReference>
<evidence type="ECO:0000313" key="4">
    <source>
        <dbReference type="Proteomes" id="UP000234433"/>
    </source>
</evidence>
<keyword evidence="1" id="KW-0472">Membrane</keyword>
<dbReference type="PANTHER" id="PTHR36834:SF1">
    <property type="entry name" value="INTEGRAL MEMBRANE PROTEIN"/>
    <property type="match status" value="1"/>
</dbReference>
<dbReference type="Proteomes" id="UP000234433">
    <property type="component" value="Unassembled WGS sequence"/>
</dbReference>
<feature type="transmembrane region" description="Helical" evidence="1">
    <location>
        <begin position="89"/>
        <end position="108"/>
    </location>
</feature>
<dbReference type="InterPro" id="IPR053150">
    <property type="entry name" value="Teicoplanin_resist-assoc"/>
</dbReference>
<proteinExistence type="predicted"/>
<sequence>MTTRHGRMGNAPLVLLIFYTLFIGFMTLTPMQLDLSPAGPIGRLLQFFADHQVTSWLTYPRVEKLANVAMFVPFGFLVALHMGRRRWWVGWAVGAAFTCLIEGTQATLLSPTRYATISDLITNTLGAGIGAVLALVLMTLLPPRGGPEEVDRVVR</sequence>
<gene>
    <name evidence="3" type="ORF">BANT918_00686</name>
</gene>
<evidence type="ECO:0000313" key="3">
    <source>
        <dbReference type="EMBL" id="SMX71515.1"/>
    </source>
</evidence>
<dbReference type="PANTHER" id="PTHR36834">
    <property type="entry name" value="MEMBRANE PROTEIN-RELATED"/>
    <property type="match status" value="1"/>
</dbReference>
<evidence type="ECO:0000259" key="2">
    <source>
        <dbReference type="Pfam" id="PF04892"/>
    </source>
</evidence>
<feature type="transmembrane region" description="Helical" evidence="1">
    <location>
        <begin position="12"/>
        <end position="33"/>
    </location>
</feature>
<keyword evidence="1" id="KW-0812">Transmembrane</keyword>
<feature type="domain" description="VanZ-like" evidence="2">
    <location>
        <begin position="17"/>
        <end position="137"/>
    </location>
</feature>
<dbReference type="Pfam" id="PF04892">
    <property type="entry name" value="VanZ"/>
    <property type="match status" value="1"/>
</dbReference>
<reference evidence="3 4" key="1">
    <citation type="submission" date="2017-03" db="EMBL/GenBank/DDBJ databases">
        <authorList>
            <person name="Afonso C.L."/>
            <person name="Miller P.J."/>
            <person name="Scott M.A."/>
            <person name="Spackman E."/>
            <person name="Goraichik I."/>
            <person name="Dimitrov K.M."/>
            <person name="Suarez D.L."/>
            <person name="Swayne D.E."/>
        </authorList>
    </citation>
    <scope>NUCLEOTIDE SEQUENCE [LARGE SCALE GENOMIC DNA]</scope>
    <source>
        <strain evidence="3 4">CNRZ 918</strain>
    </source>
</reference>
<feature type="transmembrane region" description="Helical" evidence="1">
    <location>
        <begin position="120"/>
        <end position="141"/>
    </location>
</feature>
<protein>
    <submittedName>
        <fullName evidence="3">VanZ like family protein</fullName>
    </submittedName>
</protein>
<dbReference type="AlphaFoldDB" id="A0A2H1I8K1"/>
<accession>A0A2H1I8K1</accession>
<feature type="transmembrane region" description="Helical" evidence="1">
    <location>
        <begin position="65"/>
        <end position="82"/>
    </location>
</feature>
<name>A0A2H1I8K1_9MICO</name>
<organism evidence="3 4">
    <name type="scientific">Brevibacterium antiquum CNRZ 918</name>
    <dbReference type="NCBI Taxonomy" id="1255637"/>
    <lineage>
        <taxon>Bacteria</taxon>
        <taxon>Bacillati</taxon>
        <taxon>Actinomycetota</taxon>
        <taxon>Actinomycetes</taxon>
        <taxon>Micrococcales</taxon>
        <taxon>Brevibacteriaceae</taxon>
        <taxon>Brevibacterium</taxon>
    </lineage>
</organism>
<dbReference type="EMBL" id="FXZD01000002">
    <property type="protein sequence ID" value="SMX71515.1"/>
    <property type="molecule type" value="Genomic_DNA"/>
</dbReference>
<evidence type="ECO:0000256" key="1">
    <source>
        <dbReference type="SAM" id="Phobius"/>
    </source>
</evidence>
<dbReference type="InterPro" id="IPR006976">
    <property type="entry name" value="VanZ-like"/>
</dbReference>
<keyword evidence="1" id="KW-1133">Transmembrane helix</keyword>